<evidence type="ECO:0000313" key="2">
    <source>
        <dbReference type="Proteomes" id="UP001153334"/>
    </source>
</evidence>
<sequence>MAFHQPTRQAAQRVFRPTPEDNEPHRPQLDVTPPVEESQTWVLFSPATDADTTNSSLTSTHRSIITPGRSRFSDLGSLNTLAPSEAGAGRRRSDSFIDAVDEEEDDAELDSLDGHLPGFRSTPDLYASSEAVLHATHVLPAHDGLGSFRLEQEGMGADVQNRLYAFEQYNPRRIKRRRESLELARAELEREENQEIDKIRRIESWRLEQSRYLLDEIQKETRRRRRSLASASNTHHTTETGREPALGGTGQIAAGDADEDWHDQNQSDPLKSHDSIWSRITRKVIQDLLGIDDKMLSILFGEALPDEEDLSTTPKASTLLSSSRNDQISSDSVSDPSWHVRMLERVAKELGLLVHQLSEHPGAFTTFSRVQQMPIPYAGLPAIPESANPSSPDVIAQKEPAAIPEFQPTIPTPSRTMDWHSLYAGRMGARPRYSAGVSVPPVALPAPSKQQ</sequence>
<proteinExistence type="predicted"/>
<dbReference type="Proteomes" id="UP001153334">
    <property type="component" value="Unassembled WGS sequence"/>
</dbReference>
<keyword evidence="2" id="KW-1185">Reference proteome</keyword>
<organism evidence="1 2">
    <name type="scientific">Nemania bipapillata</name>
    <dbReference type="NCBI Taxonomy" id="110536"/>
    <lineage>
        <taxon>Eukaryota</taxon>
        <taxon>Fungi</taxon>
        <taxon>Dikarya</taxon>
        <taxon>Ascomycota</taxon>
        <taxon>Pezizomycotina</taxon>
        <taxon>Sordariomycetes</taxon>
        <taxon>Xylariomycetidae</taxon>
        <taxon>Xylariales</taxon>
        <taxon>Xylariaceae</taxon>
        <taxon>Nemania</taxon>
    </lineage>
</organism>
<accession>A0ACC2I8L2</accession>
<gene>
    <name evidence="1" type="ORF">ONZ43_g5610</name>
</gene>
<reference evidence="1" key="1">
    <citation type="submission" date="2022-11" db="EMBL/GenBank/DDBJ databases">
        <title>Genome Sequence of Nemania bipapillata.</title>
        <authorList>
            <person name="Buettner E."/>
        </authorList>
    </citation>
    <scope>NUCLEOTIDE SEQUENCE</scope>
    <source>
        <strain evidence="1">CP14</strain>
    </source>
</reference>
<protein>
    <submittedName>
        <fullName evidence="1">Uncharacterized protein</fullName>
    </submittedName>
</protein>
<comment type="caution">
    <text evidence="1">The sequence shown here is derived from an EMBL/GenBank/DDBJ whole genome shotgun (WGS) entry which is preliminary data.</text>
</comment>
<dbReference type="EMBL" id="JAPESX010001783">
    <property type="protein sequence ID" value="KAJ8111485.1"/>
    <property type="molecule type" value="Genomic_DNA"/>
</dbReference>
<name>A0ACC2I8L2_9PEZI</name>
<evidence type="ECO:0000313" key="1">
    <source>
        <dbReference type="EMBL" id="KAJ8111485.1"/>
    </source>
</evidence>